<feature type="compositionally biased region" description="Basic and acidic residues" evidence="2">
    <location>
        <begin position="569"/>
        <end position="583"/>
    </location>
</feature>
<proteinExistence type="predicted"/>
<dbReference type="InterPro" id="IPR001680">
    <property type="entry name" value="WD40_rpt"/>
</dbReference>
<dbReference type="PROSITE" id="PS50082">
    <property type="entry name" value="WD_REPEATS_2"/>
    <property type="match status" value="2"/>
</dbReference>
<dbReference type="SUPFAM" id="SSF56801">
    <property type="entry name" value="Acetyl-CoA synthetase-like"/>
    <property type="match status" value="1"/>
</dbReference>
<dbReference type="InterPro" id="IPR036322">
    <property type="entry name" value="WD40_repeat_dom_sf"/>
</dbReference>
<dbReference type="InterPro" id="IPR045851">
    <property type="entry name" value="AMP-bd_C_sf"/>
</dbReference>
<dbReference type="SMART" id="SM00320">
    <property type="entry name" value="WD40"/>
    <property type="match status" value="8"/>
</dbReference>
<accession>A0A2J5I088</accession>
<evidence type="ECO:0000259" key="4">
    <source>
        <dbReference type="Pfam" id="PF13193"/>
    </source>
</evidence>
<dbReference type="PROSITE" id="PS50294">
    <property type="entry name" value="WD_REPEATS_REGION"/>
    <property type="match status" value="1"/>
</dbReference>
<dbReference type="EMBL" id="KZ559521">
    <property type="protein sequence ID" value="PLN83176.1"/>
    <property type="molecule type" value="Genomic_DNA"/>
</dbReference>
<feature type="domain" description="AMP-binding enzyme C-terminal" evidence="4">
    <location>
        <begin position="479"/>
        <end position="559"/>
    </location>
</feature>
<dbReference type="InterPro" id="IPR025110">
    <property type="entry name" value="AMP-bd_C"/>
</dbReference>
<dbReference type="PANTHER" id="PTHR24096">
    <property type="entry name" value="LONG-CHAIN-FATTY-ACID--COA LIGASE"/>
    <property type="match status" value="1"/>
</dbReference>
<organism evidence="5 6">
    <name type="scientific">Aspergillus taichungensis</name>
    <dbReference type="NCBI Taxonomy" id="482145"/>
    <lineage>
        <taxon>Eukaryota</taxon>
        <taxon>Fungi</taxon>
        <taxon>Dikarya</taxon>
        <taxon>Ascomycota</taxon>
        <taxon>Pezizomycotina</taxon>
        <taxon>Eurotiomycetes</taxon>
        <taxon>Eurotiomycetidae</taxon>
        <taxon>Eurotiales</taxon>
        <taxon>Aspergillaceae</taxon>
        <taxon>Aspergillus</taxon>
        <taxon>Aspergillus subgen. Circumdati</taxon>
    </lineage>
</organism>
<keyword evidence="6" id="KW-1185">Reference proteome</keyword>
<dbReference type="Pfam" id="PF00501">
    <property type="entry name" value="AMP-binding"/>
    <property type="match status" value="1"/>
</dbReference>
<dbReference type="Gene3D" id="3.40.50.980">
    <property type="match status" value="2"/>
</dbReference>
<protein>
    <submittedName>
        <fullName evidence="5">Uncharacterized protein</fullName>
    </submittedName>
</protein>
<dbReference type="CDD" id="cd05911">
    <property type="entry name" value="Firefly_Luc_like"/>
    <property type="match status" value="1"/>
</dbReference>
<dbReference type="InterPro" id="IPR000873">
    <property type="entry name" value="AMP-dep_synth/lig_dom"/>
</dbReference>
<evidence type="ECO:0000259" key="3">
    <source>
        <dbReference type="Pfam" id="PF00501"/>
    </source>
</evidence>
<dbReference type="Gene3D" id="3.30.300.30">
    <property type="match status" value="1"/>
</dbReference>
<evidence type="ECO:0000313" key="5">
    <source>
        <dbReference type="EMBL" id="PLN83176.1"/>
    </source>
</evidence>
<dbReference type="OrthoDB" id="6509636at2759"/>
<dbReference type="Gene3D" id="2.30.38.10">
    <property type="entry name" value="Luciferase, Domain 3"/>
    <property type="match status" value="1"/>
</dbReference>
<keyword evidence="1" id="KW-0853">WD repeat</keyword>
<dbReference type="FunFam" id="2.130.10.10:FF:000643">
    <property type="entry name" value="60S ribosome biogenesis protein Sqt1"/>
    <property type="match status" value="1"/>
</dbReference>
<evidence type="ECO:0000256" key="1">
    <source>
        <dbReference type="PROSITE-ProRule" id="PRU00221"/>
    </source>
</evidence>
<name>A0A2J5I088_9EURO</name>
<dbReference type="AlphaFoldDB" id="A0A2J5I088"/>
<gene>
    <name evidence="5" type="ORF">BDW42DRAFT_184410</name>
</gene>
<feature type="domain" description="AMP-dependent synthetase/ligase" evidence="3">
    <location>
        <begin position="48"/>
        <end position="425"/>
    </location>
</feature>
<dbReference type="Pfam" id="PF00400">
    <property type="entry name" value="WD40"/>
    <property type="match status" value="4"/>
</dbReference>
<feature type="repeat" description="WD" evidence="1">
    <location>
        <begin position="799"/>
        <end position="832"/>
    </location>
</feature>
<evidence type="ECO:0000256" key="2">
    <source>
        <dbReference type="SAM" id="MobiDB-lite"/>
    </source>
</evidence>
<dbReference type="PANTHER" id="PTHR24096:SF422">
    <property type="entry name" value="BCDNA.GH02901"/>
    <property type="match status" value="1"/>
</dbReference>
<dbReference type="Gene3D" id="2.130.10.10">
    <property type="entry name" value="YVTN repeat-like/Quinoprotein amine dehydrogenase"/>
    <property type="match status" value="1"/>
</dbReference>
<dbReference type="Proteomes" id="UP000235023">
    <property type="component" value="Unassembled WGS sequence"/>
</dbReference>
<dbReference type="InterPro" id="IPR020845">
    <property type="entry name" value="AMP-binding_CS"/>
</dbReference>
<evidence type="ECO:0000313" key="6">
    <source>
        <dbReference type="Proteomes" id="UP000235023"/>
    </source>
</evidence>
<dbReference type="GO" id="GO:0016405">
    <property type="term" value="F:CoA-ligase activity"/>
    <property type="evidence" value="ECO:0007669"/>
    <property type="project" value="TreeGrafter"/>
</dbReference>
<sequence>MVFTPPSSAGKLPPIPDNIPISEFMLSESHGRTPFNQSRHPYTCGISGRSYSPSEVVTRVEHLSRALSKEFNWQPNQGTEWDKVLGVFSLNTIDTLPLSWATHRLGGVVSPANAAYSAAELKHQLLDSKATALFTCLPLLSTALEAASMAGFPKNRIYLIELPPQVTEGAKAPGYKTLEQFVQEGSALPKLENLNWGPGEGARRTAFLCYSSGTSGLPKGVKISHRNVIANVLQISTFEQSWRDHLSAGSKTPYTEVSLGLLPQSHIYALVVICHVGTFRGDQTIVLPKFEMKSYLTAIQNFKISALFLVPPIIIAMLRNHEVCSKFDLSSVTSLFTGAAPLGMETAADFQKVYPGVTIRQGYGLTETCTVVSSTHPTDIFLGSSGSLVPGFEARIVTPEGQEVTAYDTPGELVVRSPSVVLGYLNNEKATKETFEDGWMRTGDEAVVRLSPKNVEHIFIVDRIKELIKVKGLQVAPAELEAHLLTHPAVADCAVIAIPDASAGEIPKAIVTKSVSAGTDDEAIAKSIMKHVEDHKARHKWLKGGVRFVDAVPKSPSGKILRRLLRDQEKEARRRADPNHEDDVFLGADEGEEVVAQDDDHPMESDGEDQEMTFEDQEILLQNDSAAHFDLHSDSLFCIAQHPNHNAIVATGSGDDTAYIFDSTPQNERPVLPQSYESNPQPKQERKSLQPLVKMDGHTDSVNAIAFTEPKGEYVVTGGLDGRLRVWRDTSPQLTGLTWGFVAEAQEVEEINWIAVCPCENNADEKKNVVAVGANDGSAWVFRIDHNDSAEPISIIQSFFQHTGSCTAGAWTPDGNLLATVSEDGTFYVYDVFGAAAAAGISYSTGTSAVVGLTPDDQRFAVDGGLYSVAVAPSGTFAAVGGAEGHIKVVGLPRIGGAAAGGASKAKGKASASQASTGASAAGTLLASLQAQTDGVETLSFSAPPLNFLAAGSVDGSIALFDTAHRFAVRRHIKEAHEAAVVKVEFVQNRSAASSVGRPGPLASASAGQGRTWLLTSVGIDGVVRRWDARGGTTAAGQGLLSEWRGHLGLTENNEGEQSGGIMGFVQGFDGKRVVTAGDDGISLVFEE</sequence>
<dbReference type="Pfam" id="PF13193">
    <property type="entry name" value="AMP-binding_C"/>
    <property type="match status" value="1"/>
</dbReference>
<dbReference type="SUPFAM" id="SSF50978">
    <property type="entry name" value="WD40 repeat-like"/>
    <property type="match status" value="1"/>
</dbReference>
<feature type="repeat" description="WD" evidence="1">
    <location>
        <begin position="695"/>
        <end position="727"/>
    </location>
</feature>
<reference evidence="6" key="1">
    <citation type="submission" date="2017-12" db="EMBL/GenBank/DDBJ databases">
        <authorList>
            <consortium name="DOE Joint Genome Institute"/>
            <person name="Mondo S.J."/>
            <person name="Kjaerbolling I."/>
            <person name="Vesth T.C."/>
            <person name="Frisvad J.C."/>
            <person name="Nybo J.L."/>
            <person name="Theobald S."/>
            <person name="Kuo A."/>
            <person name="Bowyer P."/>
            <person name="Matsuda Y."/>
            <person name="Lyhne E.K."/>
            <person name="Kogle M.E."/>
            <person name="Clum A."/>
            <person name="Lipzen A."/>
            <person name="Salamov A."/>
            <person name="Ngan C.Y."/>
            <person name="Daum C."/>
            <person name="Chiniquy J."/>
            <person name="Barry K."/>
            <person name="LaButti K."/>
            <person name="Haridas S."/>
            <person name="Simmons B.A."/>
            <person name="Magnuson J.K."/>
            <person name="Mortensen U.H."/>
            <person name="Larsen T.O."/>
            <person name="Grigoriev I.V."/>
            <person name="Baker S.E."/>
            <person name="Andersen M.R."/>
            <person name="Nordberg H.P."/>
            <person name="Cantor M.N."/>
            <person name="Hua S.X."/>
        </authorList>
    </citation>
    <scope>NUCLEOTIDE SEQUENCE [LARGE SCALE GENOMIC DNA]</scope>
    <source>
        <strain evidence="6">IBT 19404</strain>
    </source>
</reference>
<feature type="region of interest" description="Disordered" evidence="2">
    <location>
        <begin position="664"/>
        <end position="688"/>
    </location>
</feature>
<dbReference type="PROSITE" id="PS00455">
    <property type="entry name" value="AMP_BINDING"/>
    <property type="match status" value="1"/>
</dbReference>
<dbReference type="InterPro" id="IPR015943">
    <property type="entry name" value="WD40/YVTN_repeat-like_dom_sf"/>
</dbReference>
<feature type="region of interest" description="Disordered" evidence="2">
    <location>
        <begin position="569"/>
        <end position="589"/>
    </location>
</feature>